<dbReference type="PANTHER" id="PTHR32432:SF13">
    <property type="entry name" value="ETHANOLAMINE AMMONIA-LYASE REACTIVASE EUTA"/>
    <property type="match status" value="1"/>
</dbReference>
<organism evidence="1 2">
    <name type="scientific">Desulfoluna butyratoxydans</name>
    <dbReference type="NCBI Taxonomy" id="231438"/>
    <lineage>
        <taxon>Bacteria</taxon>
        <taxon>Pseudomonadati</taxon>
        <taxon>Thermodesulfobacteriota</taxon>
        <taxon>Desulfobacteria</taxon>
        <taxon>Desulfobacterales</taxon>
        <taxon>Desulfolunaceae</taxon>
        <taxon>Desulfoluna</taxon>
    </lineage>
</organism>
<proteinExistence type="predicted"/>
<gene>
    <name evidence="1" type="ORF">MSL71_26970</name>
</gene>
<dbReference type="EMBL" id="CAADHO010000004">
    <property type="protein sequence ID" value="VFQ45040.1"/>
    <property type="molecule type" value="Genomic_DNA"/>
</dbReference>
<dbReference type="PANTHER" id="PTHR32432">
    <property type="entry name" value="CELL DIVISION PROTEIN FTSA-RELATED"/>
    <property type="match status" value="1"/>
</dbReference>
<evidence type="ECO:0000313" key="2">
    <source>
        <dbReference type="Proteomes" id="UP000507962"/>
    </source>
</evidence>
<dbReference type="Proteomes" id="UP000507962">
    <property type="component" value="Unassembled WGS sequence"/>
</dbReference>
<reference evidence="1 2" key="1">
    <citation type="submission" date="2019-03" db="EMBL/GenBank/DDBJ databases">
        <authorList>
            <person name="Nijsse B."/>
        </authorList>
    </citation>
    <scope>NUCLEOTIDE SEQUENCE [LARGE SCALE GENOMIC DNA]</scope>
    <source>
        <strain evidence="1">Desulfoluna butyratoxydans MSL71</strain>
    </source>
</reference>
<evidence type="ECO:0000313" key="1">
    <source>
        <dbReference type="EMBL" id="VFQ45040.1"/>
    </source>
</evidence>
<keyword evidence="2" id="KW-1185">Reference proteome</keyword>
<dbReference type="SUPFAM" id="SSF53067">
    <property type="entry name" value="Actin-like ATPase domain"/>
    <property type="match status" value="1"/>
</dbReference>
<dbReference type="PIRSF" id="PIRSF012293">
    <property type="entry name" value="EutA"/>
    <property type="match status" value="1"/>
</dbReference>
<dbReference type="Gene3D" id="3.30.420.40">
    <property type="match status" value="1"/>
</dbReference>
<dbReference type="InterPro" id="IPR050696">
    <property type="entry name" value="FtsA/MreB"/>
</dbReference>
<name>A0A4U8YMP4_9BACT</name>
<dbReference type="InterPro" id="IPR009377">
    <property type="entry name" value="EutA"/>
</dbReference>
<sequence length="505" mass="53164">MPDSPKLASLYAAHLGGGEVSGAAEVVTSVGIDIGTTTTQCVISRLTVKNTAPGTLVPRMEITDKEVVYRSAIHFTPITHGNLVDTEEVFRLVEGEFARAGVSPSSIDTGAVIITGETAKKENARRISGELAGYAGDFVVATAGGNLESVIAGRGSGASDYSRNRFKTVANIDIGGGTANIGIYRNGKAIDSCCINVGGRLMRVDAAEGRILHVAEPMERILEDLGVRARPGDPAEPMVIDIICRRMAEVVASVLRDPEPRGLASDLLMTAPLRLDYTVDCVMISGGVADSAYTSSPCDTLSEIARYGDIGPMLGRQVRRVFDAAGVELVRPAETIRATVIGAGSRTVDVSGSTISADDTLLPLRNIPVVVPFAEGIPEQADEVAEAVFQSANQYEEEEAPEQIAVGIRGQTYLNYPTVQLLAKGILGGLARSVRAGLPVIVVLEQDSAKVLGQSLRALNPSARVICVDQLEVGEGDYIDIGRPLAGGTVVPVVIKTLVFETRQA</sequence>
<dbReference type="AlphaFoldDB" id="A0A4U8YMP4"/>
<dbReference type="Pfam" id="PF06277">
    <property type="entry name" value="EutA"/>
    <property type="match status" value="1"/>
</dbReference>
<accession>A0A4U8YMP4</accession>
<protein>
    <submittedName>
        <fullName evidence="1">Ethanolamine utilisation euta</fullName>
    </submittedName>
</protein>
<dbReference type="RefSeq" id="WP_180141150.1">
    <property type="nucleotide sequence ID" value="NZ_CAADHO010000004.1"/>
</dbReference>
<dbReference type="InterPro" id="IPR043129">
    <property type="entry name" value="ATPase_NBD"/>
</dbReference>